<sequence>MLDYHTCVLKAKGRNSIRMVYFQPKPATDSHPLRRNLLRTSSASRLHLLCRSLNAMDEGKECHKTFLKSLHVARSDWDRESNSTITNYFAKTQFIKNDTPTERHNTEL</sequence>
<dbReference type="OrthoDB" id="9909311at2759"/>
<evidence type="ECO:0000313" key="2">
    <source>
        <dbReference type="Proteomes" id="UP000031668"/>
    </source>
</evidence>
<accession>A0A0C2I7H1</accession>
<proteinExistence type="predicted"/>
<protein>
    <submittedName>
        <fullName evidence="1">Uncharacterized protein</fullName>
    </submittedName>
</protein>
<gene>
    <name evidence="1" type="ORF">RF11_16431</name>
</gene>
<organism evidence="1 2">
    <name type="scientific">Thelohanellus kitauei</name>
    <name type="common">Myxosporean</name>
    <dbReference type="NCBI Taxonomy" id="669202"/>
    <lineage>
        <taxon>Eukaryota</taxon>
        <taxon>Metazoa</taxon>
        <taxon>Cnidaria</taxon>
        <taxon>Myxozoa</taxon>
        <taxon>Myxosporea</taxon>
        <taxon>Bivalvulida</taxon>
        <taxon>Platysporina</taxon>
        <taxon>Myxobolidae</taxon>
        <taxon>Thelohanellus</taxon>
    </lineage>
</organism>
<dbReference type="AlphaFoldDB" id="A0A0C2I7H1"/>
<dbReference type="Proteomes" id="UP000031668">
    <property type="component" value="Unassembled WGS sequence"/>
</dbReference>
<reference evidence="1 2" key="1">
    <citation type="journal article" date="2014" name="Genome Biol. Evol.">
        <title>The genome of the myxosporean Thelohanellus kitauei shows adaptations to nutrient acquisition within its fish host.</title>
        <authorList>
            <person name="Yang Y."/>
            <person name="Xiong J."/>
            <person name="Zhou Z."/>
            <person name="Huo F."/>
            <person name="Miao W."/>
            <person name="Ran C."/>
            <person name="Liu Y."/>
            <person name="Zhang J."/>
            <person name="Feng J."/>
            <person name="Wang M."/>
            <person name="Wang M."/>
            <person name="Wang L."/>
            <person name="Yao B."/>
        </authorList>
    </citation>
    <scope>NUCLEOTIDE SEQUENCE [LARGE SCALE GENOMIC DNA]</scope>
    <source>
        <strain evidence="1">Wuqing</strain>
    </source>
</reference>
<name>A0A0C2I7H1_THEKT</name>
<evidence type="ECO:0000313" key="1">
    <source>
        <dbReference type="EMBL" id="KII61148.1"/>
    </source>
</evidence>
<dbReference type="EMBL" id="JWZT01005375">
    <property type="protein sequence ID" value="KII61148.1"/>
    <property type="molecule type" value="Genomic_DNA"/>
</dbReference>
<keyword evidence="2" id="KW-1185">Reference proteome</keyword>
<comment type="caution">
    <text evidence="1">The sequence shown here is derived from an EMBL/GenBank/DDBJ whole genome shotgun (WGS) entry which is preliminary data.</text>
</comment>